<evidence type="ECO:0000313" key="1">
    <source>
        <dbReference type="EMBL" id="SVD03826.1"/>
    </source>
</evidence>
<accession>A0A382S1N7</accession>
<sequence length="89" mass="9673">STPLYSAHVDPADASCDWSVPCKEVMSHFVIETAIGGRVGPELQGKLDLRGFCEFTSLNHRKANGTVVEINAATSRVGVNACRKWPRIC</sequence>
<gene>
    <name evidence="1" type="ORF">METZ01_LOCUS356680</name>
</gene>
<dbReference type="AlphaFoldDB" id="A0A382S1N7"/>
<protein>
    <submittedName>
        <fullName evidence="1">Uncharacterized protein</fullName>
    </submittedName>
</protein>
<organism evidence="1">
    <name type="scientific">marine metagenome</name>
    <dbReference type="NCBI Taxonomy" id="408172"/>
    <lineage>
        <taxon>unclassified sequences</taxon>
        <taxon>metagenomes</taxon>
        <taxon>ecological metagenomes</taxon>
    </lineage>
</organism>
<proteinExistence type="predicted"/>
<dbReference type="EMBL" id="UINC01125765">
    <property type="protein sequence ID" value="SVD03826.1"/>
    <property type="molecule type" value="Genomic_DNA"/>
</dbReference>
<name>A0A382S1N7_9ZZZZ</name>
<feature type="non-terminal residue" evidence="1">
    <location>
        <position position="1"/>
    </location>
</feature>
<reference evidence="1" key="1">
    <citation type="submission" date="2018-05" db="EMBL/GenBank/DDBJ databases">
        <authorList>
            <person name="Lanie J.A."/>
            <person name="Ng W.-L."/>
            <person name="Kazmierczak K.M."/>
            <person name="Andrzejewski T.M."/>
            <person name="Davidsen T.M."/>
            <person name="Wayne K.J."/>
            <person name="Tettelin H."/>
            <person name="Glass J.I."/>
            <person name="Rusch D."/>
            <person name="Podicherti R."/>
            <person name="Tsui H.-C.T."/>
            <person name="Winkler M.E."/>
        </authorList>
    </citation>
    <scope>NUCLEOTIDE SEQUENCE</scope>
</reference>